<keyword evidence="2" id="KW-1185">Reference proteome</keyword>
<evidence type="ECO:0000313" key="1">
    <source>
        <dbReference type="EMBL" id="KAF9648507.1"/>
    </source>
</evidence>
<organism evidence="1 2">
    <name type="scientific">Thelephora ganbajun</name>
    <name type="common">Ganba fungus</name>
    <dbReference type="NCBI Taxonomy" id="370292"/>
    <lineage>
        <taxon>Eukaryota</taxon>
        <taxon>Fungi</taxon>
        <taxon>Dikarya</taxon>
        <taxon>Basidiomycota</taxon>
        <taxon>Agaricomycotina</taxon>
        <taxon>Agaricomycetes</taxon>
        <taxon>Thelephorales</taxon>
        <taxon>Thelephoraceae</taxon>
        <taxon>Thelephora</taxon>
    </lineage>
</organism>
<dbReference type="EMBL" id="MU118012">
    <property type="protein sequence ID" value="KAF9648507.1"/>
    <property type="molecule type" value="Genomic_DNA"/>
</dbReference>
<reference evidence="1" key="1">
    <citation type="submission" date="2019-10" db="EMBL/GenBank/DDBJ databases">
        <authorList>
            <consortium name="DOE Joint Genome Institute"/>
            <person name="Kuo A."/>
            <person name="Miyauchi S."/>
            <person name="Kiss E."/>
            <person name="Drula E."/>
            <person name="Kohler A."/>
            <person name="Sanchez-Garcia M."/>
            <person name="Andreopoulos B."/>
            <person name="Barry K.W."/>
            <person name="Bonito G."/>
            <person name="Buee M."/>
            <person name="Carver A."/>
            <person name="Chen C."/>
            <person name="Cichocki N."/>
            <person name="Clum A."/>
            <person name="Culley D."/>
            <person name="Crous P.W."/>
            <person name="Fauchery L."/>
            <person name="Girlanda M."/>
            <person name="Hayes R."/>
            <person name="Keri Z."/>
            <person name="Labutti K."/>
            <person name="Lipzen A."/>
            <person name="Lombard V."/>
            <person name="Magnuson J."/>
            <person name="Maillard F."/>
            <person name="Morin E."/>
            <person name="Murat C."/>
            <person name="Nolan M."/>
            <person name="Ohm R."/>
            <person name="Pangilinan J."/>
            <person name="Pereira M."/>
            <person name="Perotto S."/>
            <person name="Peter M."/>
            <person name="Riley R."/>
            <person name="Sitrit Y."/>
            <person name="Stielow B."/>
            <person name="Szollosi G."/>
            <person name="Zifcakova L."/>
            <person name="Stursova M."/>
            <person name="Spatafora J.W."/>
            <person name="Tedersoo L."/>
            <person name="Vaario L.-M."/>
            <person name="Yamada A."/>
            <person name="Yan M."/>
            <person name="Wang P."/>
            <person name="Xu J."/>
            <person name="Bruns T."/>
            <person name="Baldrian P."/>
            <person name="Vilgalys R."/>
            <person name="Henrissat B."/>
            <person name="Grigoriev I.V."/>
            <person name="Hibbett D."/>
            <person name="Nagy L.G."/>
            <person name="Martin F.M."/>
        </authorList>
    </citation>
    <scope>NUCLEOTIDE SEQUENCE</scope>
    <source>
        <strain evidence="1">P2</strain>
    </source>
</reference>
<name>A0ACB6ZG10_THEGA</name>
<reference evidence="1" key="2">
    <citation type="journal article" date="2020" name="Nat. Commun.">
        <title>Large-scale genome sequencing of mycorrhizal fungi provides insights into the early evolution of symbiotic traits.</title>
        <authorList>
            <person name="Miyauchi S."/>
            <person name="Kiss E."/>
            <person name="Kuo A."/>
            <person name="Drula E."/>
            <person name="Kohler A."/>
            <person name="Sanchez-Garcia M."/>
            <person name="Morin E."/>
            <person name="Andreopoulos B."/>
            <person name="Barry K.W."/>
            <person name="Bonito G."/>
            <person name="Buee M."/>
            <person name="Carver A."/>
            <person name="Chen C."/>
            <person name="Cichocki N."/>
            <person name="Clum A."/>
            <person name="Culley D."/>
            <person name="Crous P.W."/>
            <person name="Fauchery L."/>
            <person name="Girlanda M."/>
            <person name="Hayes R.D."/>
            <person name="Keri Z."/>
            <person name="LaButti K."/>
            <person name="Lipzen A."/>
            <person name="Lombard V."/>
            <person name="Magnuson J."/>
            <person name="Maillard F."/>
            <person name="Murat C."/>
            <person name="Nolan M."/>
            <person name="Ohm R.A."/>
            <person name="Pangilinan J."/>
            <person name="Pereira M.F."/>
            <person name="Perotto S."/>
            <person name="Peter M."/>
            <person name="Pfister S."/>
            <person name="Riley R."/>
            <person name="Sitrit Y."/>
            <person name="Stielow J.B."/>
            <person name="Szollosi G."/>
            <person name="Zifcakova L."/>
            <person name="Stursova M."/>
            <person name="Spatafora J.W."/>
            <person name="Tedersoo L."/>
            <person name="Vaario L.M."/>
            <person name="Yamada A."/>
            <person name="Yan M."/>
            <person name="Wang P."/>
            <person name="Xu J."/>
            <person name="Bruns T."/>
            <person name="Baldrian P."/>
            <person name="Vilgalys R."/>
            <person name="Dunand C."/>
            <person name="Henrissat B."/>
            <person name="Grigoriev I.V."/>
            <person name="Hibbett D."/>
            <person name="Nagy L.G."/>
            <person name="Martin F.M."/>
        </authorList>
    </citation>
    <scope>NUCLEOTIDE SEQUENCE</scope>
    <source>
        <strain evidence="1">P2</strain>
    </source>
</reference>
<gene>
    <name evidence="1" type="ORF">BDM02DRAFT_3144116</name>
</gene>
<accession>A0ACB6ZG10</accession>
<sequence>MAPKNACAKYQYVVTPNGPKIVPVNPITLPKDEESPADYNSGGYLHVKLRDSFKDGRYVVIRKLGWGHFSTVWLVNDTQTSRHSALKVVKSASRYAETARDEIKLLRAVQEANPSHPGHKHVVSLLDSFHHCAPEDIHVCLVFEPLGENLLALIERNNKTGIPVALVKIITKQVLLGLQYLHEECDLVHTDIKPENIMIAIPDIEQHIQHELSVSPSPTARKVGVPPKPRAGVAIPRRTGGREKHVHIFDSQPLSSPFTSPITSASSSPTQKSTLHMTQVTIESKGTGKSQTLANSSTGPSGISLLSQMAPQNAASTETVKLEESSNQGPPPIDTNPTSPPPISIKIADLGNATPSKRHFTEDIQTRQYRSPEAILGRSDWTHTADVWSVACVVFELLTAEYLFDPQAQANLFSKDDDHMALIIELLGGFDMELKMGGRYSRELFDSKGQLRHIRNLKPWPLERVMVEKYMWNVEASKAFCEFLLPMLELDWRKRAQAKDLVDHPWLNVEGELFDFTW</sequence>
<proteinExistence type="predicted"/>
<comment type="caution">
    <text evidence="1">The sequence shown here is derived from an EMBL/GenBank/DDBJ whole genome shotgun (WGS) entry which is preliminary data.</text>
</comment>
<evidence type="ECO:0000313" key="2">
    <source>
        <dbReference type="Proteomes" id="UP000886501"/>
    </source>
</evidence>
<protein>
    <submittedName>
        <fullName evidence="1">Kinase-like protein</fullName>
    </submittedName>
</protein>
<dbReference type="Proteomes" id="UP000886501">
    <property type="component" value="Unassembled WGS sequence"/>
</dbReference>